<protein>
    <submittedName>
        <fullName evidence="1">Uncharacterized protein</fullName>
    </submittedName>
</protein>
<reference evidence="1" key="1">
    <citation type="submission" date="2020-05" db="EMBL/GenBank/DDBJ databases">
        <authorList>
            <person name="Brown S."/>
            <person name="Huntemann M."/>
            <person name="Clum A."/>
            <person name="Spunde A."/>
            <person name="Palaniappan K."/>
            <person name="Ritter S."/>
            <person name="Mikhailova N."/>
            <person name="Chen I.-M."/>
            <person name="Stamatis D."/>
            <person name="Reddy T."/>
            <person name="O'Malley R."/>
            <person name="Daum C."/>
            <person name="Shapiro N."/>
            <person name="Ivanova N."/>
            <person name="Kyrpides N."/>
            <person name="Woyke T."/>
        </authorList>
    </citation>
    <scope>NUCLEOTIDE SEQUENCE</scope>
    <source>
        <strain evidence="1">DJ080</strain>
    </source>
</reference>
<evidence type="ECO:0000313" key="2">
    <source>
        <dbReference type="Proteomes" id="UP001193748"/>
    </source>
</evidence>
<proteinExistence type="predicted"/>
<organism evidence="1 2">
    <name type="scientific">Clostridium beijerinckii</name>
    <name type="common">Clostridium MP</name>
    <dbReference type="NCBI Taxonomy" id="1520"/>
    <lineage>
        <taxon>Bacteria</taxon>
        <taxon>Bacillati</taxon>
        <taxon>Bacillota</taxon>
        <taxon>Clostridia</taxon>
        <taxon>Eubacteriales</taxon>
        <taxon>Clostridiaceae</taxon>
        <taxon>Clostridium</taxon>
    </lineage>
</organism>
<evidence type="ECO:0000313" key="1">
    <source>
        <dbReference type="EMBL" id="NRT90200.1"/>
    </source>
</evidence>
<name>A0AAX0B470_CLOBE</name>
<dbReference type="AlphaFoldDB" id="A0AAX0B470"/>
<comment type="caution">
    <text evidence="1">The sequence shown here is derived from an EMBL/GenBank/DDBJ whole genome shotgun (WGS) entry which is preliminary data.</text>
</comment>
<dbReference type="EMBL" id="JABSWW010000001">
    <property type="protein sequence ID" value="NRT90200.1"/>
    <property type="molecule type" value="Genomic_DNA"/>
</dbReference>
<gene>
    <name evidence="1" type="ORF">B0H41_003879</name>
</gene>
<reference evidence="1" key="2">
    <citation type="journal article" date="2022" name="Nat. Biotechnol.">
        <title>Carbon-negative production of acetone and isopropanol by gas fermentation at industrial pilot scale.</title>
        <authorList>
            <person name="Liew F.E."/>
            <person name="Nogle R."/>
            <person name="Abdalla T."/>
            <person name="Rasor B.J."/>
            <person name="Canter C."/>
            <person name="Jensen R.O."/>
            <person name="Wang L."/>
            <person name="Strutz J."/>
            <person name="Chirania P."/>
            <person name="De Tissera S."/>
            <person name="Mueller A.P."/>
            <person name="Ruan Z."/>
            <person name="Gao A."/>
            <person name="Tran L."/>
            <person name="Engle N.L."/>
            <person name="Bromley J.C."/>
            <person name="Daniell J."/>
            <person name="Conrado R."/>
            <person name="Tschaplinski T.J."/>
            <person name="Giannone R.J."/>
            <person name="Hettich R.L."/>
            <person name="Karim A.S."/>
            <person name="Simpson S.D."/>
            <person name="Brown S.D."/>
            <person name="Leang C."/>
            <person name="Jewett M.C."/>
            <person name="Kopke M."/>
        </authorList>
    </citation>
    <scope>NUCLEOTIDE SEQUENCE</scope>
    <source>
        <strain evidence="1">DJ080</strain>
    </source>
</reference>
<accession>A0AAX0B470</accession>
<sequence length="110" mass="12822">MSNKEEIAKLVKGELTYTEAYELENKLHIRSNREIIEDLKQLNFQSLLTTEESLENFLDTMSELENTKENKSTIESCKRSLEFLEIAISERIDDDMLSAEKKLKDILCNC</sequence>
<dbReference type="Proteomes" id="UP001193748">
    <property type="component" value="Unassembled WGS sequence"/>
</dbReference>
<dbReference type="RefSeq" id="WP_173711499.1">
    <property type="nucleotide sequence ID" value="NZ_CP107022.1"/>
</dbReference>